<evidence type="ECO:0000313" key="1">
    <source>
        <dbReference type="EMBL" id="ARN22872.1"/>
    </source>
</evidence>
<keyword evidence="2" id="KW-1185">Reference proteome</keyword>
<dbReference type="InterPro" id="IPR046217">
    <property type="entry name" value="DUF6250"/>
</dbReference>
<sequence>MTAPASRLPSWRTAAQALLLVSLAALQACGGDDDDTVEPTVLASDDFTQGTAKWKVEQQDVAGTVTAANGVLDIVQPSGATIWFKQKFSGNYEIRFTAIPVPITFAGTRFVDRISDLNVFWNATIPGAANPDPTSVTYDGALASYNPLYLYYVGFGANSNTTTRLRRNDGTAARPQITGYATAESATADDKAGGMTADTSLVANTPTRVRIVSRAATAADPVTLRWYANDKLIFSHTDPARYAEGWFAFRTTTSHFQLKDFRVVALPAE</sequence>
<name>A0A1W6LF25_9BURK</name>
<dbReference type="Proteomes" id="UP000193427">
    <property type="component" value="Chromosome"/>
</dbReference>
<dbReference type="PROSITE" id="PS51257">
    <property type="entry name" value="PROKAR_LIPOPROTEIN"/>
    <property type="match status" value="1"/>
</dbReference>
<protein>
    <submittedName>
        <fullName evidence="1">Uncharacterized protein</fullName>
    </submittedName>
</protein>
<dbReference type="AlphaFoldDB" id="A0A1W6LF25"/>
<gene>
    <name evidence="1" type="ORF">A4W93_24820</name>
</gene>
<dbReference type="OrthoDB" id="262615at2"/>
<dbReference type="KEGG" id="rgu:A4W93_24820"/>
<dbReference type="Pfam" id="PF19763">
    <property type="entry name" value="DUF6250"/>
    <property type="match status" value="1"/>
</dbReference>
<evidence type="ECO:0000313" key="2">
    <source>
        <dbReference type="Proteomes" id="UP000193427"/>
    </source>
</evidence>
<accession>A0A1W6LF25</accession>
<dbReference type="Gene3D" id="2.60.120.200">
    <property type="match status" value="1"/>
</dbReference>
<reference evidence="1 2" key="1">
    <citation type="submission" date="2016-04" db="EMBL/GenBank/DDBJ databases">
        <title>Complete genome sequence of natural rubber-degrading, novel Gram-negative bacterium, Rhizobacter gummiphilus strain NS21.</title>
        <authorList>
            <person name="Tabata M."/>
            <person name="Kasai D."/>
            <person name="Fukuda M."/>
        </authorList>
    </citation>
    <scope>NUCLEOTIDE SEQUENCE [LARGE SCALE GENOMIC DNA]</scope>
    <source>
        <strain evidence="1 2">NS21</strain>
    </source>
</reference>
<proteinExistence type="predicted"/>
<dbReference type="EMBL" id="CP015118">
    <property type="protein sequence ID" value="ARN22872.1"/>
    <property type="molecule type" value="Genomic_DNA"/>
</dbReference>
<organism evidence="1 2">
    <name type="scientific">Piscinibacter gummiphilus</name>
    <dbReference type="NCBI Taxonomy" id="946333"/>
    <lineage>
        <taxon>Bacteria</taxon>
        <taxon>Pseudomonadati</taxon>
        <taxon>Pseudomonadota</taxon>
        <taxon>Betaproteobacteria</taxon>
        <taxon>Burkholderiales</taxon>
        <taxon>Sphaerotilaceae</taxon>
        <taxon>Piscinibacter</taxon>
    </lineage>
</organism>
<dbReference type="STRING" id="946333.A4W93_24820"/>
<dbReference type="RefSeq" id="WP_085753180.1">
    <property type="nucleotide sequence ID" value="NZ_BSPR01000015.1"/>
</dbReference>